<dbReference type="PROSITE" id="PS51257">
    <property type="entry name" value="PROKAR_LIPOPROTEIN"/>
    <property type="match status" value="1"/>
</dbReference>
<dbReference type="Proteomes" id="UP000662914">
    <property type="component" value="Chromosome"/>
</dbReference>
<name>A0A809QWS4_9PROT</name>
<organism evidence="2 3">
    <name type="scientific">Candidatus Desulfobacillus denitrificans</name>
    <dbReference type="NCBI Taxonomy" id="2608985"/>
    <lineage>
        <taxon>Bacteria</taxon>
        <taxon>Pseudomonadati</taxon>
        <taxon>Pseudomonadota</taxon>
        <taxon>Betaproteobacteria</taxon>
        <taxon>Candidatus Desulfobacillus</taxon>
    </lineage>
</organism>
<feature type="signal peptide" evidence="1">
    <location>
        <begin position="1"/>
        <end position="30"/>
    </location>
</feature>
<evidence type="ECO:0000256" key="1">
    <source>
        <dbReference type="SAM" id="SignalP"/>
    </source>
</evidence>
<accession>A0A809QWS4</accession>
<gene>
    <name evidence="2" type="ORF">DSYM_05580</name>
</gene>
<dbReference type="KEGG" id="ddz:DSYM_05580"/>
<protein>
    <submittedName>
        <fullName evidence="2">Uncharacterized protein</fullName>
    </submittedName>
</protein>
<evidence type="ECO:0000313" key="3">
    <source>
        <dbReference type="Proteomes" id="UP000662914"/>
    </source>
</evidence>
<keyword evidence="1" id="KW-0732">Signal</keyword>
<proteinExistence type="predicted"/>
<evidence type="ECO:0000313" key="2">
    <source>
        <dbReference type="EMBL" id="BBO19859.1"/>
    </source>
</evidence>
<reference evidence="2" key="1">
    <citation type="journal article" name="DNA Res.">
        <title>The physiological potential of anammox bacteria as revealed by their core genome structure.</title>
        <authorList>
            <person name="Okubo T."/>
            <person name="Toyoda A."/>
            <person name="Fukuhara K."/>
            <person name="Uchiyama I."/>
            <person name="Harigaya Y."/>
            <person name="Kuroiwa M."/>
            <person name="Suzuki T."/>
            <person name="Murakami Y."/>
            <person name="Suwa Y."/>
            <person name="Takami H."/>
        </authorList>
    </citation>
    <scope>NUCLEOTIDE SEQUENCE</scope>
    <source>
        <strain evidence="2">317325-3</strain>
    </source>
</reference>
<dbReference type="AlphaFoldDB" id="A0A809QWS4"/>
<sequence>MDFARIMKTTLRRNVLTAALLALGCLPAAAADDDESPLWDFVRGRYTLIGRQPDSQATYTGTAKIERVGRQLRLTRVVAGRQERIVGAVRRADPGEAWVLAFKWGDRQPMEMVCLVGSDLDNYARLTCHWGRAGNPHAQPGMEAYFAQEPWDPVK</sequence>
<dbReference type="EMBL" id="AP021857">
    <property type="protein sequence ID" value="BBO19859.1"/>
    <property type="molecule type" value="Genomic_DNA"/>
</dbReference>
<feature type="chain" id="PRO_5035233023" evidence="1">
    <location>
        <begin position="31"/>
        <end position="155"/>
    </location>
</feature>